<comment type="caution">
    <text evidence="11">The sequence shown here is derived from an EMBL/GenBank/DDBJ whole genome shotgun (WGS) entry which is preliminary data.</text>
</comment>
<feature type="domain" description="CSC1/OSCA1-like 7TM region" evidence="8">
    <location>
        <begin position="363"/>
        <end position="529"/>
    </location>
</feature>
<evidence type="ECO:0000259" key="10">
    <source>
        <dbReference type="Pfam" id="PF14703"/>
    </source>
</evidence>
<evidence type="ECO:0000256" key="6">
    <source>
        <dbReference type="ARBA" id="ARBA00023136"/>
    </source>
</evidence>
<evidence type="ECO:0000256" key="5">
    <source>
        <dbReference type="ARBA" id="ARBA00022989"/>
    </source>
</evidence>
<proteinExistence type="inferred from homology"/>
<dbReference type="InterPro" id="IPR027815">
    <property type="entry name" value="CSC1/OSCA1-like_cyt"/>
</dbReference>
<feature type="transmembrane region" description="Helical" evidence="7">
    <location>
        <begin position="139"/>
        <end position="160"/>
    </location>
</feature>
<feature type="transmembrane region" description="Helical" evidence="7">
    <location>
        <begin position="488"/>
        <end position="505"/>
    </location>
</feature>
<reference evidence="11" key="1">
    <citation type="submission" date="2023-10" db="EMBL/GenBank/DDBJ databases">
        <authorList>
            <person name="Chen Y."/>
            <person name="Shah S."/>
            <person name="Dougan E. K."/>
            <person name="Thang M."/>
            <person name="Chan C."/>
        </authorList>
    </citation>
    <scope>NUCLEOTIDE SEQUENCE [LARGE SCALE GENOMIC DNA]</scope>
</reference>
<keyword evidence="6 7" id="KW-0472">Membrane</keyword>
<evidence type="ECO:0000256" key="2">
    <source>
        <dbReference type="ARBA" id="ARBA00007779"/>
    </source>
</evidence>
<keyword evidence="3" id="KW-0813">Transport</keyword>
<evidence type="ECO:0000256" key="3">
    <source>
        <dbReference type="ARBA" id="ARBA00022448"/>
    </source>
</evidence>
<dbReference type="Pfam" id="PF14703">
    <property type="entry name" value="PHM7_cyt"/>
    <property type="match status" value="1"/>
</dbReference>
<dbReference type="Pfam" id="PF13967">
    <property type="entry name" value="RSN1_TM"/>
    <property type="match status" value="1"/>
</dbReference>
<feature type="transmembrane region" description="Helical" evidence="7">
    <location>
        <begin position="92"/>
        <end position="115"/>
    </location>
</feature>
<organism evidence="11 12">
    <name type="scientific">Prorocentrum cordatum</name>
    <dbReference type="NCBI Taxonomy" id="2364126"/>
    <lineage>
        <taxon>Eukaryota</taxon>
        <taxon>Sar</taxon>
        <taxon>Alveolata</taxon>
        <taxon>Dinophyceae</taxon>
        <taxon>Prorocentrales</taxon>
        <taxon>Prorocentraceae</taxon>
        <taxon>Prorocentrum</taxon>
    </lineage>
</organism>
<evidence type="ECO:0000313" key="11">
    <source>
        <dbReference type="EMBL" id="CAK0889309.1"/>
    </source>
</evidence>
<name>A0ABN9WRE5_9DINO</name>
<dbReference type="InterPro" id="IPR045122">
    <property type="entry name" value="Csc1-like"/>
</dbReference>
<feature type="transmembrane region" description="Helical" evidence="7">
    <location>
        <begin position="405"/>
        <end position="429"/>
    </location>
</feature>
<comment type="similarity">
    <text evidence="2">Belongs to the CSC1 (TC 1.A.17) family.</text>
</comment>
<feature type="transmembrane region" description="Helical" evidence="7">
    <location>
        <begin position="358"/>
        <end position="385"/>
    </location>
</feature>
<keyword evidence="12" id="KW-1185">Reference proteome</keyword>
<keyword evidence="5 7" id="KW-1133">Transmembrane helix</keyword>
<evidence type="ECO:0000256" key="1">
    <source>
        <dbReference type="ARBA" id="ARBA00004141"/>
    </source>
</evidence>
<comment type="subcellular location">
    <subcellularLocation>
        <location evidence="1">Membrane</location>
        <topology evidence="1">Multi-pass membrane protein</topology>
    </subcellularLocation>
</comment>
<dbReference type="InterPro" id="IPR032880">
    <property type="entry name" value="CSC1/OSCA1-like_N"/>
</dbReference>
<evidence type="ECO:0000313" key="12">
    <source>
        <dbReference type="Proteomes" id="UP001189429"/>
    </source>
</evidence>
<dbReference type="EMBL" id="CAUYUJ010019191">
    <property type="protein sequence ID" value="CAK0889309.1"/>
    <property type="molecule type" value="Genomic_DNA"/>
</dbReference>
<evidence type="ECO:0000259" key="9">
    <source>
        <dbReference type="Pfam" id="PF13967"/>
    </source>
</evidence>
<feature type="domain" description="CSC1/OSCA1-like N-terminal transmembrane" evidence="9">
    <location>
        <begin position="41"/>
        <end position="160"/>
    </location>
</feature>
<feature type="domain" description="CSC1/OSCA1-like cytosolic" evidence="10">
    <location>
        <begin position="183"/>
        <end position="345"/>
    </location>
</feature>
<evidence type="ECO:0000256" key="7">
    <source>
        <dbReference type="SAM" id="Phobius"/>
    </source>
</evidence>
<gene>
    <name evidence="11" type="ORF">PCOR1329_LOCUS69872</name>
</gene>
<dbReference type="Pfam" id="PF02714">
    <property type="entry name" value="RSN1_7TM"/>
    <property type="match status" value="1"/>
</dbReference>
<dbReference type="Proteomes" id="UP001189429">
    <property type="component" value="Unassembled WGS sequence"/>
</dbReference>
<accession>A0ABN9WRE5</accession>
<dbReference type="PANTHER" id="PTHR13018">
    <property type="entry name" value="PROBABLE MEMBRANE PROTEIN DUF221-RELATED"/>
    <property type="match status" value="1"/>
</dbReference>
<sequence>MLLILPLVVRIIQPPDDDARLPPRGRRRIFRHLFPEIVTFYTTNMAGKNRVPVSVPPSIFGWVKPTASISRLKDLWKIIGLDQTMALQFPDLCLKICLYVAAPMIFITVPVNYFVDEGSDDLDFLSQLGTANLGQSDSYLWWAHAGIVWIVVAIVCRLISDAEVAFVEKRFAWMKALPEPRATTLMVENIPAEYQSDAKLLEIFAETLSEDEVKSAHTVKVVRTLKKLVAKSDGLANKRKKATFKNKQEEGGERELVMETRTGESRDAETYFGEEERKLDEQIQAERQKVLREAERVGGVNTSTGFVTFRSQSSVAAAYSARVTKRTDEFVMSFPPDPEHVHYDNLCKDPDRQEFYTFLGYGAIFFIFFFFLFVITSIVTFSGWLQTLDELAWAKGILQAVAGPLVYQTVVGFLPTIFRLIFETFWVCPSEPYVQGLLYRWYFWFLYVFVLFMSVIGSNPILTAQALAKAPESIPTVIADKLPNVSNFYVSLIILQVSTHLLNMVRHVPLMKYLGFRAVYGKKDGKKMAEPEDQAWWRTTGSALVAHAGSTQ</sequence>
<dbReference type="EMBL" id="CAUYUJ010019191">
    <property type="protein sequence ID" value="CAK0889308.1"/>
    <property type="molecule type" value="Genomic_DNA"/>
</dbReference>
<protein>
    <submittedName>
        <fullName evidence="11">Uncharacterized protein</fullName>
    </submittedName>
</protein>
<feature type="transmembrane region" description="Helical" evidence="7">
    <location>
        <begin position="441"/>
        <end position="468"/>
    </location>
</feature>
<evidence type="ECO:0000259" key="8">
    <source>
        <dbReference type="Pfam" id="PF02714"/>
    </source>
</evidence>
<keyword evidence="4 7" id="KW-0812">Transmembrane</keyword>
<evidence type="ECO:0000256" key="4">
    <source>
        <dbReference type="ARBA" id="ARBA00022692"/>
    </source>
</evidence>
<dbReference type="PANTHER" id="PTHR13018:SF5">
    <property type="entry name" value="RE44586P"/>
    <property type="match status" value="1"/>
</dbReference>
<dbReference type="InterPro" id="IPR003864">
    <property type="entry name" value="CSC1/OSCA1-like_7TM"/>
</dbReference>